<gene>
    <name evidence="1" type="ORF">UCDDS831_g07645</name>
</gene>
<protein>
    <submittedName>
        <fullName evidence="1">Putative c6 transcription factor</fullName>
    </submittedName>
</protein>
<accession>A0A0G2DX02</accession>
<dbReference type="GO" id="GO:0005634">
    <property type="term" value="C:nucleus"/>
    <property type="evidence" value="ECO:0007669"/>
    <property type="project" value="TreeGrafter"/>
</dbReference>
<dbReference type="GO" id="GO:0009074">
    <property type="term" value="P:aromatic amino acid family catabolic process"/>
    <property type="evidence" value="ECO:0007669"/>
    <property type="project" value="TreeGrafter"/>
</dbReference>
<dbReference type="GO" id="GO:0045944">
    <property type="term" value="P:positive regulation of transcription by RNA polymerase II"/>
    <property type="evidence" value="ECO:0007669"/>
    <property type="project" value="TreeGrafter"/>
</dbReference>
<comment type="caution">
    <text evidence="1">The sequence shown here is derived from an EMBL/GenBank/DDBJ whole genome shotgun (WGS) entry which is preliminary data.</text>
</comment>
<organism evidence="1 2">
    <name type="scientific">Diplodia seriata</name>
    <dbReference type="NCBI Taxonomy" id="420778"/>
    <lineage>
        <taxon>Eukaryota</taxon>
        <taxon>Fungi</taxon>
        <taxon>Dikarya</taxon>
        <taxon>Ascomycota</taxon>
        <taxon>Pezizomycotina</taxon>
        <taxon>Dothideomycetes</taxon>
        <taxon>Dothideomycetes incertae sedis</taxon>
        <taxon>Botryosphaeriales</taxon>
        <taxon>Botryosphaeriaceae</taxon>
        <taxon>Diplodia</taxon>
    </lineage>
</organism>
<reference evidence="1 2" key="1">
    <citation type="submission" date="2015-03" db="EMBL/GenBank/DDBJ databases">
        <authorList>
            <person name="Morales-Cruz A."/>
            <person name="Amrine K.C."/>
            <person name="Cantu D."/>
        </authorList>
    </citation>
    <scope>NUCLEOTIDE SEQUENCE [LARGE SCALE GENOMIC DNA]</scope>
    <source>
        <strain evidence="1">DS831</strain>
    </source>
</reference>
<dbReference type="EMBL" id="LAQI01000195">
    <property type="protein sequence ID" value="KKY15422.1"/>
    <property type="molecule type" value="Genomic_DNA"/>
</dbReference>
<dbReference type="Proteomes" id="UP000034182">
    <property type="component" value="Unassembled WGS sequence"/>
</dbReference>
<dbReference type="GO" id="GO:0000981">
    <property type="term" value="F:DNA-binding transcription factor activity, RNA polymerase II-specific"/>
    <property type="evidence" value="ECO:0007669"/>
    <property type="project" value="TreeGrafter"/>
</dbReference>
<reference evidence="1 2" key="2">
    <citation type="submission" date="2015-05" db="EMBL/GenBank/DDBJ databases">
        <title>Distinctive expansion of gene families associated with plant cell wall degradation and secondary metabolism in the genomes of grapevine trunk pathogens.</title>
        <authorList>
            <person name="Lawrence D.P."/>
            <person name="Travadon R."/>
            <person name="Rolshausen P.E."/>
            <person name="Baumgartner K."/>
        </authorList>
    </citation>
    <scope>NUCLEOTIDE SEQUENCE [LARGE SCALE GENOMIC DNA]</scope>
    <source>
        <strain evidence="1">DS831</strain>
    </source>
</reference>
<dbReference type="PANTHER" id="PTHR31644">
    <property type="entry name" value="TRANSCRIPTIONAL ACTIVATOR ARO80-RELATED"/>
    <property type="match status" value="1"/>
</dbReference>
<proteinExistence type="predicted"/>
<sequence>MSPREAEFLLQCYFDRMHPLYPVVDETYRDSSRRHALVVSQPVLCTALLTVASRLLFKQTQQSIHQSLWGVESDAGRESRILSVIESILLFVEWRPRPMDMMPNEGMVAGTAYMFGVEAGDPGTAQDSVIDDETQKAYMLTRRLNATSWRLLGHAVNLADEISLVEGLSRSREPQPRAPTHVRRRARIRDLLIPLTWEISFRIGRSSFLKLPSPSASTADEYADESDFSALLSSRAELYRLARLIENSLYSSVGATKDIITTDRYPEMVASLVDIMTDWWNKFQRVPGPFAFRTTLEIQYYNIWTYLHAIFFQAIIERLRGFTSREPSIRHFERTYRPQGLSIAEVLRSERSRRDLQMTEEIARASVQVMERVLDLERAGHLRFIPFSTMTWVFTSATLLMKGTGLRAAVDLGTTDLLKRVAQSLDRSVVDDVHAMSHHTSSLMFLIQKVQAGVATCRTAGRPHVTNNDASTVADGVAPRQPVPDAAAAANLPPMDGVDAANANATTAQQGLLPGSGGLFDPILADVLAEDWGSWLNNMDGSFGFDIFSGAAPGEFPAPW</sequence>
<dbReference type="InterPro" id="IPR052780">
    <property type="entry name" value="AAA_Catabolism_Regulators"/>
</dbReference>
<name>A0A0G2DX02_9PEZI</name>
<evidence type="ECO:0000313" key="1">
    <source>
        <dbReference type="EMBL" id="KKY15422.1"/>
    </source>
</evidence>
<evidence type="ECO:0000313" key="2">
    <source>
        <dbReference type="Proteomes" id="UP000034182"/>
    </source>
</evidence>
<dbReference type="AlphaFoldDB" id="A0A0G2DX02"/>
<dbReference type="PANTHER" id="PTHR31644:SF2">
    <property type="entry name" value="TRANSCRIPTIONAL ACTIVATOR ARO80-RELATED"/>
    <property type="match status" value="1"/>
</dbReference>
<dbReference type="CDD" id="cd12148">
    <property type="entry name" value="fungal_TF_MHR"/>
    <property type="match status" value="1"/>
</dbReference>